<organism evidence="1 2">
    <name type="scientific">Plasmodium ovale curtisi</name>
    <dbReference type="NCBI Taxonomy" id="864141"/>
    <lineage>
        <taxon>Eukaryota</taxon>
        <taxon>Sar</taxon>
        <taxon>Alveolata</taxon>
        <taxon>Apicomplexa</taxon>
        <taxon>Aconoidasida</taxon>
        <taxon>Haemosporida</taxon>
        <taxon>Plasmodiidae</taxon>
        <taxon>Plasmodium</taxon>
        <taxon>Plasmodium (Plasmodium)</taxon>
    </lineage>
</organism>
<dbReference type="Proteomes" id="UP000078560">
    <property type="component" value="Unassembled WGS sequence"/>
</dbReference>
<evidence type="ECO:0000313" key="1">
    <source>
        <dbReference type="EMBL" id="SBS85383.1"/>
    </source>
</evidence>
<name>A0A1A8VXS0_PLAOA</name>
<gene>
    <name evidence="1" type="ORF">POVCU2_0031160</name>
</gene>
<proteinExistence type="predicted"/>
<protein>
    <submittedName>
        <fullName evidence="1">Uncharacterized protein</fullName>
    </submittedName>
</protein>
<evidence type="ECO:0000313" key="2">
    <source>
        <dbReference type="Proteomes" id="UP000078560"/>
    </source>
</evidence>
<reference evidence="2" key="1">
    <citation type="submission" date="2016-05" db="EMBL/GenBank/DDBJ databases">
        <authorList>
            <person name="Naeem Raeece"/>
        </authorList>
    </citation>
    <scope>NUCLEOTIDE SEQUENCE [LARGE SCALE GENOMIC DNA]</scope>
</reference>
<dbReference type="EMBL" id="FLQU01000417">
    <property type="protein sequence ID" value="SBS85383.1"/>
    <property type="molecule type" value="Genomic_DNA"/>
</dbReference>
<accession>A0A1A8VXS0</accession>
<sequence length="1341" mass="159958">MDMRFFHFYAALIVIHNIVGRHCLCTGRSGRVLRAKKLFISHIPGKHKKCHPYYHHCQRDTVGVYRSRRRHQSDSTNVKSSLESPIVGFKICDDFGKNKLPHSCDSTTEFFHLNSGNKKLSFKLRKELLLCRNKSLLNALLCLHYLPDSSAAYLKSVLHNFSLLDFHIKENILYHLTLKWLYTCEESEGQGTHRIEEDVLIQIDRNKFKFDLLHSRVLKRLVKNKREEQGERLLRNGNNLVQLKWKGLRWANISENKVIDVYLKMKKKLNILSVRIKQERNVYNVYKKIKRNIIYYDIYDRFIILNYFYRHAKYRLFFLFFKKYVYTYLNKDNFFVINLVNKLSEKNALRNNIIKINFMLDILYNEIGFDTYRDMYKLHSQPVSTYSFVDSYMKDHVYFRRKKHISISYSEEKKKAYKNYGIYFLFYINMLNCFLEKGNYYFSEQFLKQFYLYYSEKKIILHDHKWFFFLITLSNSMKICYLKEKYHIINSENKMCKEEEKNCLINYIKIYNEDIFSYTKNCSITHFSHLNTEIGSYIQENIVNLRIAHKGVDPFKAYSILLILQYTFLLGINLDNVDLVNTRASNHFNNALTNEGESNSYYAGAKKGKEEKGVLNPDTGFSSYMQKRLLLNHYKKDNAQMNDASTRGNVGYPRMCNFSKKKEANAKASTETIEEASEGASIGQTTEAKAGTELAVDGTTVSENREKQFSLIVNGYEAILKGNFYGTVSDSILMYNNTFDELHFFMHSYLTNMEEKSLNGGTEATHELAANIRCILPACNINISFFFRLLSALDLHNCREEALSILYENKKFLRNVLPDIRKMILRIFKSRIVMDKEKKISFLFEHAKLRYQAVYCTYRSILHSCNKEQVKRLVKNLINGDEKNVDMLLRIFRKPVLALNMRQIFFIFYFLNNFNLHKEIIQLFRHITKCTHFKKVFYKSILKKEKKKHKKCRSRSNYSESHSLCKKILFIYYNSRMHFDNSFYLTEGEKKGMKNWVQKHFFFYHNPLEIFKYLIKTYKGKKNKCIKKKESISAKRIETIEEEIHKIEDSHFFDKKNVKKLKESKTFKRFFVEEVYTRISEKEYTLIFNGLMKYLRKKKATVDNGEIMNKEEKKKKAQKKKNLHAQYIYLYFYLTLQCYISGHKMSNINFLVLLKTCLLMNDMNTFENILLTNQNKAFKNYMLINSLLNNHLLHYEKGVHILRSHLAVPIDMYIIHKGQLTIFNLNYFQEIKTIYEFVKCKMENKIIFFIDYRKIFISLVNLEQFFTFPFLKNDKFVKFLNDQDVTLNEENFLSISEFVIFYGKCMNKKKKILNFFSDNYKNFYIHKNKSIKDAFIVSLKN</sequence>